<feature type="compositionally biased region" description="Basic and acidic residues" evidence="1">
    <location>
        <begin position="476"/>
        <end position="488"/>
    </location>
</feature>
<reference evidence="3" key="1">
    <citation type="submission" date="2023-03" db="EMBL/GenBank/DDBJ databases">
        <title>Near-Complete genome sequence of Lipomyces tetrasporous NRRL Y-64009, an oleaginous yeast capable of growing on lignocellulosic hydrolysates.</title>
        <authorList>
            <consortium name="Lawrence Berkeley National Laboratory"/>
            <person name="Jagtap S.S."/>
            <person name="Liu J.-J."/>
            <person name="Walukiewicz H.E."/>
            <person name="Pangilinan J."/>
            <person name="Lipzen A."/>
            <person name="Ahrendt S."/>
            <person name="Koriabine M."/>
            <person name="Cobaugh K."/>
            <person name="Salamov A."/>
            <person name="Yoshinaga Y."/>
            <person name="Ng V."/>
            <person name="Daum C."/>
            <person name="Grigoriev I.V."/>
            <person name="Slininger P.J."/>
            <person name="Dien B.S."/>
            <person name="Jin Y.-S."/>
            <person name="Rao C.V."/>
        </authorList>
    </citation>
    <scope>NUCLEOTIDE SEQUENCE</scope>
    <source>
        <strain evidence="3">NRRL Y-64009</strain>
    </source>
</reference>
<dbReference type="GeneID" id="80883835"/>
<dbReference type="RefSeq" id="XP_056041045.1">
    <property type="nucleotide sequence ID" value="XM_056188669.1"/>
</dbReference>
<name>A0AAD7QLM0_9ASCO</name>
<dbReference type="Proteomes" id="UP001217417">
    <property type="component" value="Unassembled WGS sequence"/>
</dbReference>
<feature type="chain" id="PRO_5042225218" evidence="2">
    <location>
        <begin position="33"/>
        <end position="911"/>
    </location>
</feature>
<dbReference type="PANTHER" id="PTHR14905:SF7">
    <property type="entry name" value="VON WILLEBRAND FACTOR A DOMAIN-CONTAINING PROTEIN 7"/>
    <property type="match status" value="1"/>
</dbReference>
<feature type="compositionally biased region" description="Gly residues" evidence="1">
    <location>
        <begin position="898"/>
        <end position="911"/>
    </location>
</feature>
<feature type="compositionally biased region" description="Basic and acidic residues" evidence="1">
    <location>
        <begin position="795"/>
        <end position="805"/>
    </location>
</feature>
<dbReference type="InterPro" id="IPR010816">
    <property type="entry name" value="Het-C"/>
</dbReference>
<evidence type="ECO:0000256" key="1">
    <source>
        <dbReference type="SAM" id="MobiDB-lite"/>
    </source>
</evidence>
<feature type="region of interest" description="Disordered" evidence="1">
    <location>
        <begin position="471"/>
        <end position="491"/>
    </location>
</feature>
<accession>A0AAD7QLM0</accession>
<sequence>MAFAMRSSTISPGMILLVMVVAIVAMPSGVSAFGAGNIPSVSAIEGKNFRHGDIEDTLATVIMSTGSLISKLTGGKKFNDMSIKRVYFGNWLRDYSQAVDVGTLSRGVGVDTLRVLIWVLSFLSFGYATEEFEVTNERLGVYRAEEHIDNPKDYADNQDARKYDPRLRGLVDPQELQIDSQTGMKNYIANERGGWSTSSQYIRSSLEKSIHYARLYNSNGKKADQYESFRLLGQALHCLEDFSAHSNFVELTLRELGYNNVFPHVGTQTAINLHGKRVYPLVTGTFGSLDFLHSLLGEAQDHLSQTEVEELDQSLEQGRNSNDSSDVLKGLLSKVPISIPATTLSRDGGDSSSRGFDDSGRSSSNYQDYYQEPQMTTDLGGEIDRLTADSHASAPNASQMSVEEIIQKIYPFLAFRDRIMKAVDAALEKIPFLNDLIDKISDTLTIFVMGLIAPFVTPLIEGVVQQLQKGSQSAVDNKDQEEVWHDPTSDNPTHSYLSKDHFSLYLNEPAGKVAKEVVSYVVPLVVHAWENTNIDPNEVLSNVLEVFHHPALASRDIQQRMRQVVQAWADGLGRDKNKVIDSLSSDGVRSGANHIGGKAPVDGHDHGPSSKTHKPKPQSTQQQPSSFVTSAIDNVAHAAGVSQYVGSSGLHFPSHIPSKFPGASLINSAANVNKLSHQFGLREGEQEYTESQTHGTDISTGDKYYAQSSAVQGDDGYARQDEYLNISQSRQNASYYSQETAYSGLPRDEESGYPVPSRRYYDDTDEQRQSLSSGFDNLRLNDDNSTGYQGVYNEQPRHDHRHEFGDYQPDPPGGYGHPDDSYGGEYGRRAGGSGGYGDDADRYDDRPGAYGGPPGAYNAEQYGGQYGGPQPPQRDQFQGGEEYYPEQPQPPYDRPAGGYRGSSHGGDSGYY</sequence>
<dbReference type="AlphaFoldDB" id="A0AAD7QLM0"/>
<feature type="region of interest" description="Disordered" evidence="1">
    <location>
        <begin position="342"/>
        <end position="370"/>
    </location>
</feature>
<dbReference type="Pfam" id="PF07217">
    <property type="entry name" value="Het-C"/>
    <property type="match status" value="1"/>
</dbReference>
<evidence type="ECO:0000256" key="2">
    <source>
        <dbReference type="SAM" id="SignalP"/>
    </source>
</evidence>
<evidence type="ECO:0000313" key="4">
    <source>
        <dbReference type="Proteomes" id="UP001217417"/>
    </source>
</evidence>
<organism evidence="3 4">
    <name type="scientific">Lipomyces tetrasporus</name>
    <dbReference type="NCBI Taxonomy" id="54092"/>
    <lineage>
        <taxon>Eukaryota</taxon>
        <taxon>Fungi</taxon>
        <taxon>Dikarya</taxon>
        <taxon>Ascomycota</taxon>
        <taxon>Saccharomycotina</taxon>
        <taxon>Lipomycetes</taxon>
        <taxon>Lipomycetales</taxon>
        <taxon>Lipomycetaceae</taxon>
        <taxon>Lipomyces</taxon>
    </lineage>
</organism>
<evidence type="ECO:0000313" key="3">
    <source>
        <dbReference type="EMBL" id="KAJ8097595.1"/>
    </source>
</evidence>
<feature type="signal peptide" evidence="2">
    <location>
        <begin position="1"/>
        <end position="32"/>
    </location>
</feature>
<dbReference type="InterPro" id="IPR052577">
    <property type="entry name" value="VWA7"/>
</dbReference>
<feature type="compositionally biased region" description="Basic and acidic residues" evidence="1">
    <location>
        <begin position="759"/>
        <end position="768"/>
    </location>
</feature>
<feature type="region of interest" description="Disordered" evidence="1">
    <location>
        <begin position="729"/>
        <end position="911"/>
    </location>
</feature>
<feature type="compositionally biased region" description="Polar residues" evidence="1">
    <location>
        <begin position="729"/>
        <end position="741"/>
    </location>
</feature>
<dbReference type="EMBL" id="JARPMG010000011">
    <property type="protein sequence ID" value="KAJ8097595.1"/>
    <property type="molecule type" value="Genomic_DNA"/>
</dbReference>
<comment type="caution">
    <text evidence="3">The sequence shown here is derived from an EMBL/GenBank/DDBJ whole genome shotgun (WGS) entry which is preliminary data.</text>
</comment>
<proteinExistence type="predicted"/>
<gene>
    <name evidence="3" type="ORF">POJ06DRAFT_261805</name>
</gene>
<feature type="compositionally biased region" description="Low complexity" evidence="1">
    <location>
        <begin position="617"/>
        <end position="626"/>
    </location>
</feature>
<keyword evidence="2" id="KW-0732">Signal</keyword>
<keyword evidence="4" id="KW-1185">Reference proteome</keyword>
<dbReference type="PANTHER" id="PTHR14905">
    <property type="entry name" value="NG37"/>
    <property type="match status" value="1"/>
</dbReference>
<protein>
    <submittedName>
        <fullName evidence="3">Heterokaryon incompatibility protein Het-C-domain-containing protein</fullName>
    </submittedName>
</protein>
<feature type="region of interest" description="Disordered" evidence="1">
    <location>
        <begin position="582"/>
        <end position="626"/>
    </location>
</feature>